<comment type="caution">
    <text evidence="1">The sequence shown here is derived from an EMBL/GenBank/DDBJ whole genome shotgun (WGS) entry which is preliminary data.</text>
</comment>
<dbReference type="Proteomes" id="UP000664056">
    <property type="component" value="Unassembled WGS sequence"/>
</dbReference>
<accession>A0AAW4HJ38</accession>
<evidence type="ECO:0000313" key="2">
    <source>
        <dbReference type="Proteomes" id="UP000664056"/>
    </source>
</evidence>
<gene>
    <name evidence="1" type="ORF">J0J18_21670</name>
</gene>
<organism evidence="1 2">
    <name type="scientific">Vibrio vulnificus</name>
    <dbReference type="NCBI Taxonomy" id="672"/>
    <lineage>
        <taxon>Bacteria</taxon>
        <taxon>Pseudomonadati</taxon>
        <taxon>Pseudomonadota</taxon>
        <taxon>Gammaproteobacteria</taxon>
        <taxon>Vibrionales</taxon>
        <taxon>Vibrionaceae</taxon>
        <taxon>Vibrio</taxon>
    </lineage>
</organism>
<dbReference type="EMBL" id="JAFKOQ010000028">
    <property type="protein sequence ID" value="MBN8124347.1"/>
    <property type="molecule type" value="Genomic_DNA"/>
</dbReference>
<protein>
    <submittedName>
        <fullName evidence="1">Uncharacterized protein</fullName>
    </submittedName>
</protein>
<sequence length="203" mass="23444">MSNDVSIAEIVVGEARIRFEVPTNLYEVISEHAKSQELKLYSYNAESIIDMLRSFVPNDKKPPTHRQESYAKTIANALNIELTDEVLISSESCSEFLDKYSVQYQEHKSRIAEFRSRNKYLISTANSVGRWQSAKILLDQGTPIDQVADKFKVKPPTIEKYVHQFFEWQQNALEDGTYETVQKLIQRQKNGEDIYALYDEPLA</sequence>
<evidence type="ECO:0000313" key="1">
    <source>
        <dbReference type="EMBL" id="MBN8124347.1"/>
    </source>
</evidence>
<name>A0AAW4HJ38_VIBVL</name>
<reference evidence="1" key="1">
    <citation type="submission" date="2021-03" db="EMBL/GenBank/DDBJ databases">
        <title>Study of the foodborne Vibrio vulnificus isolates from China.</title>
        <authorList>
            <person name="Zheng Z."/>
            <person name="Ye L."/>
        </authorList>
    </citation>
    <scope>NUCLEOTIDE SEQUENCE</scope>
    <source>
        <strain evidence="1">Vv1582</strain>
    </source>
</reference>
<proteinExistence type="predicted"/>
<dbReference type="RefSeq" id="WP_148522637.1">
    <property type="nucleotide sequence ID" value="NZ_JAFKOQ010000028.1"/>
</dbReference>
<dbReference type="AlphaFoldDB" id="A0AAW4HJ38"/>